<evidence type="ECO:0000313" key="2">
    <source>
        <dbReference type="EMBL" id="KAJ4363367.1"/>
    </source>
</evidence>
<reference evidence="2" key="1">
    <citation type="submission" date="2022-10" db="EMBL/GenBank/DDBJ databases">
        <title>Tapping the CABI collections for fungal endophytes: first genome assemblies for Collariella, Neodidymelliopsis, Ascochyta clinopodiicola, Didymella pomorum, Didymosphaeria variabile, Neocosmospora piperis and Neocucurbitaria cava.</title>
        <authorList>
            <person name="Hill R."/>
        </authorList>
    </citation>
    <scope>NUCLEOTIDE SEQUENCE</scope>
    <source>
        <strain evidence="2">IMI 356814</strain>
    </source>
</reference>
<comment type="caution">
    <text evidence="2">The sequence shown here is derived from an EMBL/GenBank/DDBJ whole genome shotgun (WGS) entry which is preliminary data.</text>
</comment>
<organism evidence="2 3">
    <name type="scientific">Neocucurbitaria cava</name>
    <dbReference type="NCBI Taxonomy" id="798079"/>
    <lineage>
        <taxon>Eukaryota</taxon>
        <taxon>Fungi</taxon>
        <taxon>Dikarya</taxon>
        <taxon>Ascomycota</taxon>
        <taxon>Pezizomycotina</taxon>
        <taxon>Dothideomycetes</taxon>
        <taxon>Pleosporomycetidae</taxon>
        <taxon>Pleosporales</taxon>
        <taxon>Pleosporineae</taxon>
        <taxon>Cucurbitariaceae</taxon>
        <taxon>Neocucurbitaria</taxon>
    </lineage>
</organism>
<accession>A0A9W8XYX8</accession>
<evidence type="ECO:0000313" key="3">
    <source>
        <dbReference type="Proteomes" id="UP001140560"/>
    </source>
</evidence>
<gene>
    <name evidence="2" type="ORF">N0V83_009659</name>
</gene>
<evidence type="ECO:0000256" key="1">
    <source>
        <dbReference type="SAM" id="MobiDB-lite"/>
    </source>
</evidence>
<proteinExistence type="predicted"/>
<name>A0A9W8XYX8_9PLEO</name>
<dbReference type="Proteomes" id="UP001140560">
    <property type="component" value="Unassembled WGS sequence"/>
</dbReference>
<sequence>MVKSEKSDIVTSSSAVSVTSSTSSQNTVVASKAKGVWEAIKRHHKDMNQAFEIYYGQGQLRDGRKQEVWEYKRGGRN</sequence>
<keyword evidence="3" id="KW-1185">Reference proteome</keyword>
<dbReference type="EMBL" id="JAPEUY010000019">
    <property type="protein sequence ID" value="KAJ4363367.1"/>
    <property type="molecule type" value="Genomic_DNA"/>
</dbReference>
<dbReference type="OrthoDB" id="3791583at2759"/>
<feature type="region of interest" description="Disordered" evidence="1">
    <location>
        <begin position="1"/>
        <end position="25"/>
    </location>
</feature>
<protein>
    <submittedName>
        <fullName evidence="2">Uncharacterized protein</fullName>
    </submittedName>
</protein>
<dbReference type="AlphaFoldDB" id="A0A9W8XYX8"/>
<feature type="compositionally biased region" description="Low complexity" evidence="1">
    <location>
        <begin position="10"/>
        <end position="25"/>
    </location>
</feature>